<sequence>MRKVVIGTHDEGLKRLKTTDVDEPQTVGSKEIKVRVHASSLNYHDLSVANGTIPTAQNRVPLSDCSGIITQVGEDVDEFEEGDHVVSTFFPDWLNGEPRCSDFSRTPGDGLDGYATEYVVRPATWFTKAPQGWSHAEAATITTAGLTAWRALVVEGKLKAGDKVLLLGTGGVSIYALQIAKAMGAYVAITSSSDEKLEKAKALGADFIVNYKAEPEWGSAVNAWSGEKGVDHVVEVGGPATLAQSINACRVNGNIVLIGVLTGVKGDVPTAALMAKQINLKGIIVGSREHQNDFVNALEASGIKPVIDTSFSLDELAKAFEYEVNGKHFGKICIDI</sequence>
<organism evidence="2 3">
    <name type="scientific">Alteromonas macleodii</name>
    <name type="common">Pseudoalteromonas macleodii</name>
    <dbReference type="NCBI Taxonomy" id="28108"/>
    <lineage>
        <taxon>Bacteria</taxon>
        <taxon>Pseudomonadati</taxon>
        <taxon>Pseudomonadota</taxon>
        <taxon>Gammaproteobacteria</taxon>
        <taxon>Alteromonadales</taxon>
        <taxon>Alteromonadaceae</taxon>
        <taxon>Alteromonas/Salinimonas group</taxon>
        <taxon>Alteromonas</taxon>
    </lineage>
</organism>
<proteinExistence type="predicted"/>
<dbReference type="Gene3D" id="3.90.180.10">
    <property type="entry name" value="Medium-chain alcohol dehydrogenases, catalytic domain"/>
    <property type="match status" value="1"/>
</dbReference>
<dbReference type="Proteomes" id="UP000095392">
    <property type="component" value="Unassembled WGS sequence"/>
</dbReference>
<dbReference type="Gene3D" id="3.40.50.720">
    <property type="entry name" value="NAD(P)-binding Rossmann-like Domain"/>
    <property type="match status" value="1"/>
</dbReference>
<dbReference type="Pfam" id="PF00107">
    <property type="entry name" value="ADH_zinc_N"/>
    <property type="match status" value="1"/>
</dbReference>
<evidence type="ECO:0000259" key="1">
    <source>
        <dbReference type="SMART" id="SM00829"/>
    </source>
</evidence>
<dbReference type="CDD" id="cd08276">
    <property type="entry name" value="MDR7"/>
    <property type="match status" value="1"/>
</dbReference>
<reference evidence="2 3" key="1">
    <citation type="submission" date="2016-09" db="EMBL/GenBank/DDBJ databases">
        <title>Draft Genome Sequence of four Alteromonas macleodii strains isolated from copper coupons and grown long-term at elevated copper levels.</title>
        <authorList>
            <person name="Cusick K."/>
            <person name="Dale J."/>
            <person name="Little B."/>
            <person name="Biffinger J."/>
        </authorList>
    </citation>
    <scope>NUCLEOTIDE SEQUENCE [LARGE SCALE GENOMIC DNA]</scope>
    <source>
        <strain evidence="2 3">KCP01</strain>
    </source>
</reference>
<evidence type="ECO:0000313" key="3">
    <source>
        <dbReference type="Proteomes" id="UP000095392"/>
    </source>
</evidence>
<dbReference type="Pfam" id="PF08240">
    <property type="entry name" value="ADH_N"/>
    <property type="match status" value="1"/>
</dbReference>
<accession>A0A1E7DAW0</accession>
<dbReference type="PANTHER" id="PTHR45033:SF2">
    <property type="entry name" value="ZINC-TYPE ALCOHOL DEHYDROGENASE-LIKE PROTEIN C1773.06C"/>
    <property type="match status" value="1"/>
</dbReference>
<evidence type="ECO:0000313" key="2">
    <source>
        <dbReference type="EMBL" id="OES29068.1"/>
    </source>
</evidence>
<dbReference type="SUPFAM" id="SSF51735">
    <property type="entry name" value="NAD(P)-binding Rossmann-fold domains"/>
    <property type="match status" value="1"/>
</dbReference>
<gene>
    <name evidence="2" type="ORF">BFV95_3354</name>
</gene>
<dbReference type="InterPro" id="IPR052711">
    <property type="entry name" value="Zinc_ADH-like"/>
</dbReference>
<name>A0A1E7DAW0_ALTMA</name>
<protein>
    <submittedName>
        <fullName evidence="2">Zinc-binding dehydrogenase family protein</fullName>
    </submittedName>
</protein>
<dbReference type="GO" id="GO:0016491">
    <property type="term" value="F:oxidoreductase activity"/>
    <property type="evidence" value="ECO:0007669"/>
    <property type="project" value="InterPro"/>
</dbReference>
<comment type="caution">
    <text evidence="2">The sequence shown here is derived from an EMBL/GenBank/DDBJ whole genome shotgun (WGS) entry which is preliminary data.</text>
</comment>
<dbReference type="InterPro" id="IPR011032">
    <property type="entry name" value="GroES-like_sf"/>
</dbReference>
<dbReference type="EMBL" id="MIPY01000021">
    <property type="protein sequence ID" value="OES29068.1"/>
    <property type="molecule type" value="Genomic_DNA"/>
</dbReference>
<dbReference type="RefSeq" id="WP_014977336.1">
    <property type="nucleotide sequence ID" value="NZ_CP012202.1"/>
</dbReference>
<dbReference type="InterPro" id="IPR020843">
    <property type="entry name" value="ER"/>
</dbReference>
<dbReference type="InterPro" id="IPR013154">
    <property type="entry name" value="ADH-like_N"/>
</dbReference>
<feature type="domain" description="Enoyl reductase (ER)" evidence="1">
    <location>
        <begin position="12"/>
        <end position="334"/>
    </location>
</feature>
<dbReference type="PANTHER" id="PTHR45033">
    <property type="match status" value="1"/>
</dbReference>
<keyword evidence="3" id="KW-1185">Reference proteome</keyword>
<dbReference type="InterPro" id="IPR036291">
    <property type="entry name" value="NAD(P)-bd_dom_sf"/>
</dbReference>
<dbReference type="AlphaFoldDB" id="A0A1E7DAW0"/>
<dbReference type="InterPro" id="IPR013149">
    <property type="entry name" value="ADH-like_C"/>
</dbReference>
<dbReference type="SMART" id="SM00829">
    <property type="entry name" value="PKS_ER"/>
    <property type="match status" value="1"/>
</dbReference>
<dbReference type="SUPFAM" id="SSF50129">
    <property type="entry name" value="GroES-like"/>
    <property type="match status" value="1"/>
</dbReference>